<dbReference type="AlphaFoldDB" id="A0A3N4LXP8"/>
<feature type="region of interest" description="Disordered" evidence="1">
    <location>
        <begin position="1"/>
        <end position="22"/>
    </location>
</feature>
<dbReference type="Proteomes" id="UP000267821">
    <property type="component" value="Unassembled WGS sequence"/>
</dbReference>
<dbReference type="STRING" id="1051890.A0A3N4LXP8"/>
<dbReference type="InterPro" id="IPR029058">
    <property type="entry name" value="AB_hydrolase_fold"/>
</dbReference>
<evidence type="ECO:0000313" key="3">
    <source>
        <dbReference type="Proteomes" id="UP000267821"/>
    </source>
</evidence>
<organism evidence="2 3">
    <name type="scientific">Terfezia boudieri ATCC MYA-4762</name>
    <dbReference type="NCBI Taxonomy" id="1051890"/>
    <lineage>
        <taxon>Eukaryota</taxon>
        <taxon>Fungi</taxon>
        <taxon>Dikarya</taxon>
        <taxon>Ascomycota</taxon>
        <taxon>Pezizomycotina</taxon>
        <taxon>Pezizomycetes</taxon>
        <taxon>Pezizales</taxon>
        <taxon>Pezizaceae</taxon>
        <taxon>Terfezia</taxon>
    </lineage>
</organism>
<dbReference type="PANTHER" id="PTHR42103">
    <property type="entry name" value="ALPHA/BETA-HYDROLASES SUPERFAMILY PROTEIN"/>
    <property type="match status" value="1"/>
</dbReference>
<dbReference type="SUPFAM" id="SSF53474">
    <property type="entry name" value="alpha/beta-Hydrolases"/>
    <property type="match status" value="1"/>
</dbReference>
<evidence type="ECO:0008006" key="4">
    <source>
        <dbReference type="Google" id="ProtNLM"/>
    </source>
</evidence>
<keyword evidence="3" id="KW-1185">Reference proteome</keyword>
<dbReference type="OrthoDB" id="10260961at2759"/>
<dbReference type="Gene3D" id="3.40.50.1820">
    <property type="entry name" value="alpha/beta hydrolase"/>
    <property type="match status" value="1"/>
</dbReference>
<gene>
    <name evidence="2" type="ORF">L211DRAFT_563926</name>
</gene>
<dbReference type="PANTHER" id="PTHR42103:SF2">
    <property type="entry name" value="AB HYDROLASE-1 DOMAIN-CONTAINING PROTEIN"/>
    <property type="match status" value="1"/>
</dbReference>
<protein>
    <recommendedName>
        <fullName evidence="4">Alpha/beta-hydrolase</fullName>
    </recommendedName>
</protein>
<reference evidence="2 3" key="1">
    <citation type="journal article" date="2018" name="Nat. Ecol. Evol.">
        <title>Pezizomycetes genomes reveal the molecular basis of ectomycorrhizal truffle lifestyle.</title>
        <authorList>
            <person name="Murat C."/>
            <person name="Payen T."/>
            <person name="Noel B."/>
            <person name="Kuo A."/>
            <person name="Morin E."/>
            <person name="Chen J."/>
            <person name="Kohler A."/>
            <person name="Krizsan K."/>
            <person name="Balestrini R."/>
            <person name="Da Silva C."/>
            <person name="Montanini B."/>
            <person name="Hainaut M."/>
            <person name="Levati E."/>
            <person name="Barry K.W."/>
            <person name="Belfiori B."/>
            <person name="Cichocki N."/>
            <person name="Clum A."/>
            <person name="Dockter R.B."/>
            <person name="Fauchery L."/>
            <person name="Guy J."/>
            <person name="Iotti M."/>
            <person name="Le Tacon F."/>
            <person name="Lindquist E.A."/>
            <person name="Lipzen A."/>
            <person name="Malagnac F."/>
            <person name="Mello A."/>
            <person name="Molinier V."/>
            <person name="Miyauchi S."/>
            <person name="Poulain J."/>
            <person name="Riccioni C."/>
            <person name="Rubini A."/>
            <person name="Sitrit Y."/>
            <person name="Splivallo R."/>
            <person name="Traeger S."/>
            <person name="Wang M."/>
            <person name="Zifcakova L."/>
            <person name="Wipf D."/>
            <person name="Zambonelli A."/>
            <person name="Paolocci F."/>
            <person name="Nowrousian M."/>
            <person name="Ottonello S."/>
            <person name="Baldrian P."/>
            <person name="Spatafora J.W."/>
            <person name="Henrissat B."/>
            <person name="Nagy L.G."/>
            <person name="Aury J.M."/>
            <person name="Wincker P."/>
            <person name="Grigoriev I.V."/>
            <person name="Bonfante P."/>
            <person name="Martin F.M."/>
        </authorList>
    </citation>
    <scope>NUCLEOTIDE SEQUENCE [LARGE SCALE GENOMIC DNA]</scope>
    <source>
        <strain evidence="2 3">ATCC MYA-4762</strain>
    </source>
</reference>
<dbReference type="InParanoid" id="A0A3N4LXP8"/>
<dbReference type="EMBL" id="ML121531">
    <property type="protein sequence ID" value="RPB27663.1"/>
    <property type="molecule type" value="Genomic_DNA"/>
</dbReference>
<sequence>MSFVDVLGENDAEGSPGRSEDTNIRSGIVARRMKVLMAGYSYGSLITSYLPPVEEMAQQIDMGIETSPEYKTCIEGLRGFGRAWGHSSLPVTETPRVFEISGIEIHPSYLLISPLLPPLSSFLTLSIFSAATTSSIISEELGKHKRGSILVVHGDTDMFTSAAKYRKWRETWTITEEGGEIQTRTVVEIAGAGHLWIEEGVMEQLVKALGEWADGLSAQE</sequence>
<name>A0A3N4LXP8_9PEZI</name>
<evidence type="ECO:0000313" key="2">
    <source>
        <dbReference type="EMBL" id="RPB27663.1"/>
    </source>
</evidence>
<evidence type="ECO:0000256" key="1">
    <source>
        <dbReference type="SAM" id="MobiDB-lite"/>
    </source>
</evidence>
<accession>A0A3N4LXP8</accession>
<proteinExistence type="predicted"/>